<gene>
    <name evidence="1" type="ORF">EV379_1285</name>
</gene>
<accession>A0A4Q8ALN6</accession>
<dbReference type="RefSeq" id="WP_130505390.1">
    <property type="nucleotide sequence ID" value="NZ_SHLC01000001.1"/>
</dbReference>
<protein>
    <submittedName>
        <fullName evidence="1">Uncharacterized protein</fullName>
    </submittedName>
</protein>
<dbReference type="AlphaFoldDB" id="A0A4Q8ALN6"/>
<dbReference type="InterPro" id="IPR036206">
    <property type="entry name" value="ThiamineP_synth_sf"/>
</dbReference>
<dbReference type="OrthoDB" id="9791357at2"/>
<dbReference type="EMBL" id="SHLC01000001">
    <property type="protein sequence ID" value="RZU64971.1"/>
    <property type="molecule type" value="Genomic_DNA"/>
</dbReference>
<reference evidence="1 2" key="1">
    <citation type="submission" date="2019-02" db="EMBL/GenBank/DDBJ databases">
        <title>Sequencing the genomes of 1000 actinobacteria strains.</title>
        <authorList>
            <person name="Klenk H.-P."/>
        </authorList>
    </citation>
    <scope>NUCLEOTIDE SEQUENCE [LARGE SCALE GENOMIC DNA]</scope>
    <source>
        <strain evidence="1 2">DSM 18319</strain>
    </source>
</reference>
<proteinExistence type="predicted"/>
<sequence length="245" mass="26444">MSKRTAFLDRIAAGPVLLGMVHLKGESAEEKLEIAKREIGLLYANGVDAVIVENYFGSPEDMERVLGWLQATRPADCYGVNVLDDDERGFEMAHRFGASFVQLDSVAGHLAADDEPAFAERLAGWRMGTDAAVLGGVRFKYQPYLSGNDVETDLRLGMERADAIVVTGDGTGMETDLDRIREFRSVLLDFPLIVGAGVTSGNYDAQLEQADGAIVGSFLKDTGKDNGDVDGARVAELSGLMHALR</sequence>
<dbReference type="PANTHER" id="PTHR21381:SF3">
    <property type="entry name" value="SGC REGION PROTEIN SGCQ-RELATED"/>
    <property type="match status" value="1"/>
</dbReference>
<keyword evidence="2" id="KW-1185">Reference proteome</keyword>
<name>A0A4Q8ALN6_9MICO</name>
<dbReference type="Pfam" id="PF03437">
    <property type="entry name" value="BtpA"/>
    <property type="match status" value="1"/>
</dbReference>
<evidence type="ECO:0000313" key="1">
    <source>
        <dbReference type="EMBL" id="RZU64971.1"/>
    </source>
</evidence>
<evidence type="ECO:0000313" key="2">
    <source>
        <dbReference type="Proteomes" id="UP000291483"/>
    </source>
</evidence>
<dbReference type="InterPro" id="IPR005137">
    <property type="entry name" value="BtpA"/>
</dbReference>
<comment type="caution">
    <text evidence="1">The sequence shown here is derived from an EMBL/GenBank/DDBJ whole genome shotgun (WGS) entry which is preliminary data.</text>
</comment>
<dbReference type="SUPFAM" id="SSF51391">
    <property type="entry name" value="Thiamin phosphate synthase"/>
    <property type="match status" value="1"/>
</dbReference>
<organism evidence="1 2">
    <name type="scientific">Microterricola gilva</name>
    <dbReference type="NCBI Taxonomy" id="393267"/>
    <lineage>
        <taxon>Bacteria</taxon>
        <taxon>Bacillati</taxon>
        <taxon>Actinomycetota</taxon>
        <taxon>Actinomycetes</taxon>
        <taxon>Micrococcales</taxon>
        <taxon>Microbacteriaceae</taxon>
        <taxon>Microterricola</taxon>
    </lineage>
</organism>
<dbReference type="PANTHER" id="PTHR21381">
    <property type="entry name" value="ZGC:162297"/>
    <property type="match status" value="1"/>
</dbReference>
<dbReference type="Proteomes" id="UP000291483">
    <property type="component" value="Unassembled WGS sequence"/>
</dbReference>